<dbReference type="Proteomes" id="UP000189733">
    <property type="component" value="Unassembled WGS sequence"/>
</dbReference>
<evidence type="ECO:0000259" key="1">
    <source>
        <dbReference type="Pfam" id="PF02470"/>
    </source>
</evidence>
<dbReference type="Pfam" id="PF02470">
    <property type="entry name" value="MlaD"/>
    <property type="match status" value="1"/>
</dbReference>
<dbReference type="PANTHER" id="PTHR36698">
    <property type="entry name" value="BLL5892 PROTEIN"/>
    <property type="match status" value="1"/>
</dbReference>
<sequence>MKHDRNFKIGLFILSGIFLLAALLVALGAGSIFKDSFIVETYFDESVQGLDVGGAVKFRGVQVGTVKSISFVWAQYDTPSDQGRYVLVTMALDGALIEKFFGAKFNKEDSQEALDRAAANGLRARLTTQGLTGVAFLQLDFSEKGQFEQLPISWEPENPYIPSAPSTMSRLEAAFDSIGTGLKEIESVDFKGIGHSLNEILAKINEGLGETEGPSFGVLIKQNLTELHGTLARTHALLAKPEIDSMIEDASRTFASTRRITSSAEKDVSPLLHNLNLASVNMLKTSETLRKLLASDKVRASVDKLPEALTDIRNAARDIRRGTQELELTLRNMNDITSSEAGVIRGILEKTREVMENLNAITTDVKENPSRLFLGAPPSKLNPEKLP</sequence>
<dbReference type="RefSeq" id="WP_078684445.1">
    <property type="nucleotide sequence ID" value="NZ_FUYA01000003.1"/>
</dbReference>
<keyword evidence="3" id="KW-1185">Reference proteome</keyword>
<evidence type="ECO:0000313" key="2">
    <source>
        <dbReference type="EMBL" id="SKA69499.1"/>
    </source>
</evidence>
<gene>
    <name evidence="2" type="ORF">SAMN02745702_01143</name>
</gene>
<name>A0A1T4VX68_9BACT</name>
<proteinExistence type="predicted"/>
<protein>
    <submittedName>
        <fullName evidence="2">Paraquat-inducible protein B</fullName>
    </submittedName>
</protein>
<feature type="domain" description="Mce/MlaD" evidence="1">
    <location>
        <begin position="39"/>
        <end position="141"/>
    </location>
</feature>
<reference evidence="2 3" key="1">
    <citation type="submission" date="2017-02" db="EMBL/GenBank/DDBJ databases">
        <authorList>
            <person name="Peterson S.W."/>
        </authorList>
    </citation>
    <scope>NUCLEOTIDE SEQUENCE [LARGE SCALE GENOMIC DNA]</scope>
    <source>
        <strain evidence="2 3">DSM 18034</strain>
    </source>
</reference>
<dbReference type="OrthoDB" id="9806984at2"/>
<dbReference type="AlphaFoldDB" id="A0A1T4VX68"/>
<evidence type="ECO:0000313" key="3">
    <source>
        <dbReference type="Proteomes" id="UP000189733"/>
    </source>
</evidence>
<organism evidence="2 3">
    <name type="scientific">Desulfobaculum bizertense DSM 18034</name>
    <dbReference type="NCBI Taxonomy" id="1121442"/>
    <lineage>
        <taxon>Bacteria</taxon>
        <taxon>Pseudomonadati</taxon>
        <taxon>Thermodesulfobacteriota</taxon>
        <taxon>Desulfovibrionia</taxon>
        <taxon>Desulfovibrionales</taxon>
        <taxon>Desulfovibrionaceae</taxon>
        <taxon>Desulfobaculum</taxon>
    </lineage>
</organism>
<accession>A0A1T4VX68</accession>
<dbReference type="PANTHER" id="PTHR36698:SF2">
    <property type="entry name" value="MCE_MLAD DOMAIN-CONTAINING PROTEIN"/>
    <property type="match status" value="1"/>
</dbReference>
<dbReference type="InterPro" id="IPR003399">
    <property type="entry name" value="Mce/MlaD"/>
</dbReference>
<dbReference type="EMBL" id="FUYA01000003">
    <property type="protein sequence ID" value="SKA69499.1"/>
    <property type="molecule type" value="Genomic_DNA"/>
</dbReference>
<dbReference type="STRING" id="1121442.SAMN02745702_01143"/>